<dbReference type="Gene3D" id="3.40.850.10">
    <property type="entry name" value="Kinesin motor domain"/>
    <property type="match status" value="1"/>
</dbReference>
<dbReference type="GO" id="GO:0005874">
    <property type="term" value="C:microtubule"/>
    <property type="evidence" value="ECO:0007669"/>
    <property type="project" value="UniProtKB-KW"/>
</dbReference>
<evidence type="ECO:0000259" key="13">
    <source>
        <dbReference type="PROSITE" id="PS50067"/>
    </source>
</evidence>
<protein>
    <recommendedName>
        <fullName evidence="13">Kinesin motor domain-containing protein</fullName>
    </recommendedName>
</protein>
<dbReference type="GO" id="GO:0008017">
    <property type="term" value="F:microtubule binding"/>
    <property type="evidence" value="ECO:0007669"/>
    <property type="project" value="InterPro"/>
</dbReference>
<evidence type="ECO:0000256" key="1">
    <source>
        <dbReference type="ARBA" id="ARBA00004245"/>
    </source>
</evidence>
<evidence type="ECO:0000256" key="6">
    <source>
        <dbReference type="ARBA" id="ARBA00023054"/>
    </source>
</evidence>
<comment type="subcellular location">
    <subcellularLocation>
        <location evidence="1">Cytoplasm</location>
        <location evidence="1">Cytoskeleton</location>
    </subcellularLocation>
</comment>
<name>A0A1R2BVK8_9CILI</name>
<evidence type="ECO:0000256" key="11">
    <source>
        <dbReference type="SAM" id="Coils"/>
    </source>
</evidence>
<keyword evidence="8" id="KW-0206">Cytoskeleton</keyword>
<feature type="region of interest" description="Disordered" evidence="12">
    <location>
        <begin position="374"/>
        <end position="393"/>
    </location>
</feature>
<dbReference type="PRINTS" id="PR00380">
    <property type="entry name" value="KINESINHEAVY"/>
</dbReference>
<sequence>MEYLKSRESSESNIKVIARFRPLINIEKELTESKELELKFLNEFTVGIPKMMDEYETFSFDRVFNSNASQEEIFDFVGRPIIQEVLTGYNGTVFAYGQTGSGKTYTMMGSNVHDFECRGIIPRSTSLIFQSLAQSSTQTEFTIKCSMLEIYKETLKDLLGNSGELKIKQDKRKGIFIEGLTDVYVVCEEEMLELLALGESNRTVASTKMNTASSRSHQLFMVEIMQKFPNDTEKRGTLNLVDLAGCEKINQTGVTGNKLEEAKKINLSLSALGNVIKALTDKAEHIPYRDSKLTRLLQESLGGNYKTTLIVNCSPHPRNVEDSLNTLKFAQRAKTIKNKAVVNIKKSAEAYIRIIEELKKQLASTVKELDAIKMGAKTPPPPNIKKNEERSPLTNEELSLDTKFSEIKYEENLNIDELQETLNSLKQDQEYYASRIKELEEELDHERKRRLKTEKENFELTSKYNSLLDANCKNFNDDNEFKNENESLKIQVEILKFHLKTMAERFTMNLEKLKNGEKITEWEFTDMTQFTIDKNSRLPVYTEEDSLDVVNTSEYNIDIPINDTVLLSNDIYAQGLCQKIEDSSNVNKDLLIFEMKKQFIRSGIINSELTRGYYEILWKYKLLREKMNLRTKVINTQKERIGILEKMVLSLHNTYGKLVEIFEKLEKDQIKKDAGTDLGKGKIIRFVKPNVQPVQADKPVMRKVNRTGTAAPLQFLNRKKRNSLIANYDNLYEDHEKYLYLESNLQIQSLYNDQLKKSNEIITVERNSYKKLLDNLTSENSNVYAKEKDRWREFLDDFKDLCEKELVRKQLEINKLNELLGKWIHKYMELEDILGYKTKKKVLNESHKIQIEELLRQTKIHTRPTKLYMQESPLHCRFKSSISTHVSNISGDISPPSFD</sequence>
<dbReference type="EMBL" id="MPUH01000406">
    <property type="protein sequence ID" value="OMJ80828.1"/>
    <property type="molecule type" value="Genomic_DNA"/>
</dbReference>
<organism evidence="14 15">
    <name type="scientific">Stentor coeruleus</name>
    <dbReference type="NCBI Taxonomy" id="5963"/>
    <lineage>
        <taxon>Eukaryota</taxon>
        <taxon>Sar</taxon>
        <taxon>Alveolata</taxon>
        <taxon>Ciliophora</taxon>
        <taxon>Postciliodesmatophora</taxon>
        <taxon>Heterotrichea</taxon>
        <taxon>Heterotrichida</taxon>
        <taxon>Stentoridae</taxon>
        <taxon>Stentor</taxon>
    </lineage>
</organism>
<dbReference type="GO" id="GO:0003777">
    <property type="term" value="F:microtubule motor activity"/>
    <property type="evidence" value="ECO:0007669"/>
    <property type="project" value="InterPro"/>
</dbReference>
<evidence type="ECO:0000256" key="2">
    <source>
        <dbReference type="ARBA" id="ARBA00022490"/>
    </source>
</evidence>
<evidence type="ECO:0000313" key="14">
    <source>
        <dbReference type="EMBL" id="OMJ80828.1"/>
    </source>
</evidence>
<feature type="domain" description="Kinesin motor" evidence="13">
    <location>
        <begin position="13"/>
        <end position="336"/>
    </location>
</feature>
<dbReference type="InterPro" id="IPR027640">
    <property type="entry name" value="Kinesin-like_fam"/>
</dbReference>
<gene>
    <name evidence="14" type="ORF">SteCoe_18830</name>
</gene>
<dbReference type="PANTHER" id="PTHR47968:SF75">
    <property type="entry name" value="CENTROMERE-ASSOCIATED PROTEIN E"/>
    <property type="match status" value="1"/>
</dbReference>
<dbReference type="Proteomes" id="UP000187209">
    <property type="component" value="Unassembled WGS sequence"/>
</dbReference>
<dbReference type="InterPro" id="IPR001752">
    <property type="entry name" value="Kinesin_motor_dom"/>
</dbReference>
<feature type="binding site" evidence="10">
    <location>
        <begin position="97"/>
        <end position="104"/>
    </location>
    <ligand>
        <name>ATP</name>
        <dbReference type="ChEBI" id="CHEBI:30616"/>
    </ligand>
</feature>
<keyword evidence="5 10" id="KW-0067">ATP-binding</keyword>
<feature type="coiled-coil region" evidence="11">
    <location>
        <begin position="408"/>
        <end position="456"/>
    </location>
</feature>
<dbReference type="FunFam" id="3.40.850.10:FF:000019">
    <property type="entry name" value="Kinesin-like protein KIN-5D"/>
    <property type="match status" value="1"/>
</dbReference>
<dbReference type="GO" id="GO:0007018">
    <property type="term" value="P:microtubule-based movement"/>
    <property type="evidence" value="ECO:0007669"/>
    <property type="project" value="InterPro"/>
</dbReference>
<dbReference type="InterPro" id="IPR036961">
    <property type="entry name" value="Kinesin_motor_dom_sf"/>
</dbReference>
<keyword evidence="7 10" id="KW-0505">Motor protein</keyword>
<evidence type="ECO:0000256" key="10">
    <source>
        <dbReference type="PROSITE-ProRule" id="PRU00283"/>
    </source>
</evidence>
<keyword evidence="15" id="KW-1185">Reference proteome</keyword>
<dbReference type="PANTHER" id="PTHR47968">
    <property type="entry name" value="CENTROMERE PROTEIN E"/>
    <property type="match status" value="1"/>
</dbReference>
<comment type="caution">
    <text evidence="14">The sequence shown here is derived from an EMBL/GenBank/DDBJ whole genome shotgun (WGS) entry which is preliminary data.</text>
</comment>
<dbReference type="Pfam" id="PF00225">
    <property type="entry name" value="Kinesin"/>
    <property type="match status" value="1"/>
</dbReference>
<evidence type="ECO:0000256" key="3">
    <source>
        <dbReference type="ARBA" id="ARBA00022701"/>
    </source>
</evidence>
<keyword evidence="4 10" id="KW-0547">Nucleotide-binding</keyword>
<keyword evidence="3" id="KW-0493">Microtubule</keyword>
<proteinExistence type="inferred from homology"/>
<dbReference type="InterPro" id="IPR027417">
    <property type="entry name" value="P-loop_NTPase"/>
</dbReference>
<accession>A0A1R2BVK8</accession>
<keyword evidence="2" id="KW-0963">Cytoplasm</keyword>
<evidence type="ECO:0000256" key="4">
    <source>
        <dbReference type="ARBA" id="ARBA00022741"/>
    </source>
</evidence>
<evidence type="ECO:0000256" key="7">
    <source>
        <dbReference type="ARBA" id="ARBA00023175"/>
    </source>
</evidence>
<evidence type="ECO:0000256" key="12">
    <source>
        <dbReference type="SAM" id="MobiDB-lite"/>
    </source>
</evidence>
<comment type="similarity">
    <text evidence="9">Belongs to the TRAFAC class myosin-kinesin ATPase superfamily. Kinesin family. KIN-5/BimC subfamily.</text>
</comment>
<dbReference type="GO" id="GO:0007010">
    <property type="term" value="P:cytoskeleton organization"/>
    <property type="evidence" value="ECO:0007669"/>
    <property type="project" value="UniProtKB-ARBA"/>
</dbReference>
<evidence type="ECO:0000256" key="9">
    <source>
        <dbReference type="ARBA" id="ARBA00034704"/>
    </source>
</evidence>
<dbReference type="SMART" id="SM00129">
    <property type="entry name" value="KISc"/>
    <property type="match status" value="1"/>
</dbReference>
<keyword evidence="6 11" id="KW-0175">Coiled coil</keyword>
<evidence type="ECO:0000256" key="5">
    <source>
        <dbReference type="ARBA" id="ARBA00022840"/>
    </source>
</evidence>
<dbReference type="AlphaFoldDB" id="A0A1R2BVK8"/>
<evidence type="ECO:0000256" key="8">
    <source>
        <dbReference type="ARBA" id="ARBA00023212"/>
    </source>
</evidence>
<dbReference type="SUPFAM" id="SSF52540">
    <property type="entry name" value="P-loop containing nucleoside triphosphate hydrolases"/>
    <property type="match status" value="1"/>
</dbReference>
<dbReference type="PROSITE" id="PS50067">
    <property type="entry name" value="KINESIN_MOTOR_2"/>
    <property type="match status" value="1"/>
</dbReference>
<dbReference type="GO" id="GO:0005524">
    <property type="term" value="F:ATP binding"/>
    <property type="evidence" value="ECO:0007669"/>
    <property type="project" value="UniProtKB-UniRule"/>
</dbReference>
<evidence type="ECO:0000313" key="15">
    <source>
        <dbReference type="Proteomes" id="UP000187209"/>
    </source>
</evidence>
<dbReference type="OrthoDB" id="313294at2759"/>
<reference evidence="14 15" key="1">
    <citation type="submission" date="2016-11" db="EMBL/GenBank/DDBJ databases">
        <title>The macronuclear genome of Stentor coeruleus: a giant cell with tiny introns.</title>
        <authorList>
            <person name="Slabodnick M."/>
            <person name="Ruby J.G."/>
            <person name="Reiff S.B."/>
            <person name="Swart E.C."/>
            <person name="Gosai S."/>
            <person name="Prabakaran S."/>
            <person name="Witkowska E."/>
            <person name="Larue G.E."/>
            <person name="Fisher S."/>
            <person name="Freeman R.M."/>
            <person name="Gunawardena J."/>
            <person name="Chu W."/>
            <person name="Stover N.A."/>
            <person name="Gregory B.D."/>
            <person name="Nowacki M."/>
            <person name="Derisi J."/>
            <person name="Roy S.W."/>
            <person name="Marshall W.F."/>
            <person name="Sood P."/>
        </authorList>
    </citation>
    <scope>NUCLEOTIDE SEQUENCE [LARGE SCALE GENOMIC DNA]</scope>
    <source>
        <strain evidence="14">WM001</strain>
    </source>
</reference>